<keyword evidence="2" id="KW-1185">Reference proteome</keyword>
<reference evidence="1" key="1">
    <citation type="submission" date="2020-04" db="EMBL/GenBank/DDBJ databases">
        <authorList>
            <person name="Alioto T."/>
            <person name="Alioto T."/>
            <person name="Gomez Garrido J."/>
        </authorList>
    </citation>
    <scope>NUCLEOTIDE SEQUENCE</scope>
    <source>
        <strain evidence="1">A484AB</strain>
    </source>
</reference>
<gene>
    <name evidence="1" type="ORF">PACLA_8A061943</name>
</gene>
<evidence type="ECO:0000313" key="2">
    <source>
        <dbReference type="Proteomes" id="UP001152795"/>
    </source>
</evidence>
<comment type="caution">
    <text evidence="1">The sequence shown here is derived from an EMBL/GenBank/DDBJ whole genome shotgun (WGS) entry which is preliminary data.</text>
</comment>
<dbReference type="Proteomes" id="UP001152795">
    <property type="component" value="Unassembled WGS sequence"/>
</dbReference>
<dbReference type="EMBL" id="CACRXK020004220">
    <property type="protein sequence ID" value="CAB4001974.1"/>
    <property type="molecule type" value="Genomic_DNA"/>
</dbReference>
<protein>
    <submittedName>
        <fullName evidence="1">Uncharacterized protein</fullName>
    </submittedName>
</protein>
<dbReference type="AlphaFoldDB" id="A0A6S7HAJ1"/>
<accession>A0A6S7HAJ1</accession>
<proteinExistence type="predicted"/>
<name>A0A6S7HAJ1_PARCT</name>
<organism evidence="1 2">
    <name type="scientific">Paramuricea clavata</name>
    <name type="common">Red gorgonian</name>
    <name type="synonym">Violescent sea-whip</name>
    <dbReference type="NCBI Taxonomy" id="317549"/>
    <lineage>
        <taxon>Eukaryota</taxon>
        <taxon>Metazoa</taxon>
        <taxon>Cnidaria</taxon>
        <taxon>Anthozoa</taxon>
        <taxon>Octocorallia</taxon>
        <taxon>Malacalcyonacea</taxon>
        <taxon>Plexauridae</taxon>
        <taxon>Paramuricea</taxon>
    </lineage>
</organism>
<sequence>MCFGIYTCSPYIVTIGIVNNALFFIDTHPVTEELGSDGNGVLLVTPDLSYRSCQLLVQWLLLRLAKAGVETDSRQSLVWLTAHQDEKCNDSTAEGILDKGYLHSRVPSEEAEKTDEDSSIEIVAVPGKMQGGQT</sequence>
<evidence type="ECO:0000313" key="1">
    <source>
        <dbReference type="EMBL" id="CAB4001974.1"/>
    </source>
</evidence>